<sequence length="216" mass="24897">MKQRTTFHVAGACFLLLFLVLGYIVKYRISLLAGFDQSITEMIRAPYPHWNAYQLFMTKFGNPLTVILVFLLVSFLLWWKKKRPEMIWLAVNFIAIAGIINPVIKLFVMRVRPTLEHLVVEHSYSFPSGHAAGSMILYGTLIFLIPVIIQKKVFRPLIQILLAFIIVSVGISRIYLGVHFPSDILGGFLLSLSWLCFTYPIYRTQKEKWLNTQKTS</sequence>
<keyword evidence="1" id="KW-0472">Membrane</keyword>
<dbReference type="InterPro" id="IPR036938">
    <property type="entry name" value="PAP2/HPO_sf"/>
</dbReference>
<proteinExistence type="predicted"/>
<feature type="transmembrane region" description="Helical" evidence="1">
    <location>
        <begin position="7"/>
        <end position="25"/>
    </location>
</feature>
<dbReference type="EMBL" id="LESJ01000008">
    <property type="protein sequence ID" value="RBT66665.1"/>
    <property type="molecule type" value="Genomic_DNA"/>
</dbReference>
<gene>
    <name evidence="3" type="ORF">EB03_02564</name>
    <name evidence="4" type="ORF">NCTC12204_02512</name>
</gene>
<keyword evidence="1" id="KW-0812">Transmembrane</keyword>
<dbReference type="CDD" id="cd03392">
    <property type="entry name" value="PAP2_like_2"/>
    <property type="match status" value="1"/>
</dbReference>
<evidence type="ECO:0000313" key="3">
    <source>
        <dbReference type="EMBL" id="RBT66665.1"/>
    </source>
</evidence>
<dbReference type="EMBL" id="CABEEP010000001">
    <property type="protein sequence ID" value="VTQ69872.1"/>
    <property type="molecule type" value="Genomic_DNA"/>
</dbReference>
<dbReference type="Gene3D" id="1.20.144.10">
    <property type="entry name" value="Phosphatidic acid phosphatase type 2/haloperoxidase"/>
    <property type="match status" value="1"/>
</dbReference>
<evidence type="ECO:0000313" key="5">
    <source>
        <dbReference type="Proteomes" id="UP000253498"/>
    </source>
</evidence>
<feature type="transmembrane region" description="Helical" evidence="1">
    <location>
        <begin position="156"/>
        <end position="178"/>
    </location>
</feature>
<name>A0A1V8X818_ENTHR</name>
<dbReference type="InterPro" id="IPR000326">
    <property type="entry name" value="PAP2/HPO"/>
</dbReference>
<dbReference type="Proteomes" id="UP000253498">
    <property type="component" value="Unassembled WGS sequence"/>
</dbReference>
<dbReference type="SMART" id="SM00014">
    <property type="entry name" value="acidPPc"/>
    <property type="match status" value="1"/>
</dbReference>
<feature type="transmembrane region" description="Helical" evidence="1">
    <location>
        <begin position="184"/>
        <end position="202"/>
    </location>
</feature>
<dbReference type="Proteomes" id="UP000352698">
    <property type="component" value="Unassembled WGS sequence"/>
</dbReference>
<accession>A0A1V8X818</accession>
<dbReference type="Pfam" id="PF01569">
    <property type="entry name" value="PAP2"/>
    <property type="match status" value="1"/>
</dbReference>
<feature type="transmembrane region" description="Helical" evidence="1">
    <location>
        <begin position="60"/>
        <end position="79"/>
    </location>
</feature>
<feature type="transmembrane region" description="Helical" evidence="1">
    <location>
        <begin position="128"/>
        <end position="149"/>
    </location>
</feature>
<dbReference type="STRING" id="1354.A6P53_11785"/>
<dbReference type="SUPFAM" id="SSF48317">
    <property type="entry name" value="Acid phosphatase/Vanadium-dependent haloperoxidase"/>
    <property type="match status" value="1"/>
</dbReference>
<evidence type="ECO:0000313" key="4">
    <source>
        <dbReference type="EMBL" id="VTQ69872.1"/>
    </source>
</evidence>
<feature type="domain" description="Phosphatidic acid phosphatase type 2/haloperoxidase" evidence="2">
    <location>
        <begin position="87"/>
        <end position="199"/>
    </location>
</feature>
<comment type="caution">
    <text evidence="4">The sequence shown here is derived from an EMBL/GenBank/DDBJ whole genome shotgun (WGS) entry which is preliminary data.</text>
</comment>
<keyword evidence="1" id="KW-1133">Transmembrane helix</keyword>
<reference evidence="4 6" key="2">
    <citation type="submission" date="2019-05" db="EMBL/GenBank/DDBJ databases">
        <authorList>
            <consortium name="Pathogen Informatics"/>
        </authorList>
    </citation>
    <scope>NUCLEOTIDE SEQUENCE [LARGE SCALE GENOMIC DNA]</scope>
    <source>
        <strain evidence="4 6">NCTC12204</strain>
    </source>
</reference>
<feature type="transmembrane region" description="Helical" evidence="1">
    <location>
        <begin position="86"/>
        <end position="108"/>
    </location>
</feature>
<evidence type="ECO:0000256" key="1">
    <source>
        <dbReference type="SAM" id="Phobius"/>
    </source>
</evidence>
<evidence type="ECO:0000259" key="2">
    <source>
        <dbReference type="SMART" id="SM00014"/>
    </source>
</evidence>
<dbReference type="GeneID" id="56786490"/>
<reference evidence="3 5" key="1">
    <citation type="submission" date="2015-06" db="EMBL/GenBank/DDBJ databases">
        <title>The Genome Sequence of Enterococcus hirae 88EA1.</title>
        <authorList>
            <consortium name="The Broad Institute Genomics Platform"/>
            <consortium name="The Broad Institute Genome Sequencing Center for Infectious Disease"/>
            <person name="Earl A.M."/>
            <person name="Van Tyne D."/>
            <person name="Lebreton F."/>
            <person name="Saavedra J.T."/>
            <person name="Gilmore M.S."/>
            <person name="Manson McGuire A."/>
            <person name="Clock S."/>
            <person name="Crupain M."/>
            <person name="Rangan U."/>
            <person name="Young S."/>
            <person name="Abouelleil A."/>
            <person name="Cao P."/>
            <person name="Chapman S.B."/>
            <person name="Griggs A."/>
            <person name="Priest M."/>
            <person name="Shea T."/>
            <person name="Wortman J."/>
            <person name="Nusbaum C."/>
            <person name="Birren B."/>
        </authorList>
    </citation>
    <scope>NUCLEOTIDE SEQUENCE [LARGE SCALE GENOMIC DNA]</scope>
    <source>
        <strain evidence="3 5">88EA1</strain>
    </source>
</reference>
<dbReference type="RefSeq" id="WP_010721028.1">
    <property type="nucleotide sequence ID" value="NZ_AP027299.1"/>
</dbReference>
<dbReference type="AlphaFoldDB" id="A0A1V8X818"/>
<evidence type="ECO:0000313" key="6">
    <source>
        <dbReference type="Proteomes" id="UP000352698"/>
    </source>
</evidence>
<protein>
    <submittedName>
        <fullName evidence="4">Type 2 phosphatidic acid phosphatase family protein</fullName>
    </submittedName>
</protein>
<organism evidence="4 6">
    <name type="scientific">Enterococcus hirae</name>
    <dbReference type="NCBI Taxonomy" id="1354"/>
    <lineage>
        <taxon>Bacteria</taxon>
        <taxon>Bacillati</taxon>
        <taxon>Bacillota</taxon>
        <taxon>Bacilli</taxon>
        <taxon>Lactobacillales</taxon>
        <taxon>Enterococcaceae</taxon>
        <taxon>Enterococcus</taxon>
    </lineage>
</organism>
<dbReference type="PANTHER" id="PTHR14969:SF13">
    <property type="entry name" value="AT30094P"/>
    <property type="match status" value="1"/>
</dbReference>
<dbReference type="PANTHER" id="PTHR14969">
    <property type="entry name" value="SPHINGOSINE-1-PHOSPHATE PHOSPHOHYDROLASE"/>
    <property type="match status" value="1"/>
</dbReference>